<reference evidence="1" key="4">
    <citation type="submission" date="2003-10" db="EMBL/GenBank/DDBJ databases">
        <authorList>
            <person name="Wilson R."/>
        </authorList>
    </citation>
    <scope>NUCLEOTIDE SEQUENCE</scope>
</reference>
<reference evidence="1" key="1">
    <citation type="journal article" date="1998" name="Genome Res.">
        <title>Toward a complete human genome sequence.</title>
        <authorList>
            <person name="Sulston J.E."/>
            <person name="Waterston R."/>
        </authorList>
    </citation>
    <scope>NUCLEOTIDE SEQUENCE</scope>
</reference>
<gene>
    <name evidence="1" type="primary">HDAC9</name>
</gene>
<proteinExistence type="predicted"/>
<organism evidence="1">
    <name type="scientific">Homo sapiens</name>
    <name type="common">Human</name>
    <dbReference type="NCBI Taxonomy" id="9606"/>
    <lineage>
        <taxon>Eukaryota</taxon>
        <taxon>Metazoa</taxon>
        <taxon>Chordata</taxon>
        <taxon>Craniata</taxon>
        <taxon>Vertebrata</taxon>
        <taxon>Euteleostomi</taxon>
        <taxon>Mammalia</taxon>
        <taxon>Eutheria</taxon>
        <taxon>Euarchontoglires</taxon>
        <taxon>Primates</taxon>
        <taxon>Haplorrhini</taxon>
        <taxon>Catarrhini</taxon>
        <taxon>Hominidae</taxon>
        <taxon>Homo</taxon>
    </lineage>
</organism>
<name>Q9Y6V1_HUMAN</name>
<reference evidence="1" key="2">
    <citation type="submission" date="1998-05" db="EMBL/GenBank/DDBJ databases">
        <title>The sequence of Homo sapiens BAC clone GS1-465N13.</title>
        <authorList>
            <person name="Langston Y."/>
            <person name="Ozersky P."/>
            <person name="Rohlfing T."/>
            <person name="Stoneking T."/>
        </authorList>
    </citation>
    <scope>NUCLEOTIDE SEQUENCE</scope>
</reference>
<dbReference type="AlphaFoldDB" id="Q9Y6V1"/>
<dbReference type="ChiTaRS" id="HDAC9">
    <property type="organism name" value="human"/>
</dbReference>
<accession>Q9Y6V1</accession>
<dbReference type="OrthoDB" id="5232919at2759"/>
<dbReference type="EMBL" id="AC004744">
    <property type="protein sequence ID" value="AAD15364.2"/>
    <property type="molecule type" value="Genomic_DNA"/>
</dbReference>
<sequence>MEPLAEDILHQSPNMNAVISLQKIIEIQSMSLKFS</sequence>
<dbReference type="PeptideAtlas" id="Q9Y6V1"/>
<protein>
    <submittedName>
        <fullName evidence="1">Uncharacterized protein HDAC9</fullName>
    </submittedName>
</protein>
<reference evidence="1" key="3">
    <citation type="submission" date="2003-04" db="EMBL/GenBank/DDBJ databases">
        <authorList>
            <person name="Waterston R."/>
        </authorList>
    </citation>
    <scope>NUCLEOTIDE SEQUENCE</scope>
</reference>
<evidence type="ECO:0000313" key="1">
    <source>
        <dbReference type="EMBL" id="AAD15364.2"/>
    </source>
</evidence>